<dbReference type="PANTHER" id="PTHR33734:SF22">
    <property type="entry name" value="MEMBRANE-BOUND LYTIC MUREIN TRANSGLYCOSYLASE D"/>
    <property type="match status" value="1"/>
</dbReference>
<name>A0ABY7S3L8_9FLAO</name>
<feature type="domain" description="LysM" evidence="2">
    <location>
        <begin position="220"/>
        <end position="263"/>
    </location>
</feature>
<organism evidence="3 4">
    <name type="scientific">Psychroserpens ponticola</name>
    <dbReference type="NCBI Taxonomy" id="2932268"/>
    <lineage>
        <taxon>Bacteria</taxon>
        <taxon>Pseudomonadati</taxon>
        <taxon>Bacteroidota</taxon>
        <taxon>Flavobacteriia</taxon>
        <taxon>Flavobacteriales</taxon>
        <taxon>Flavobacteriaceae</taxon>
        <taxon>Psychroserpens</taxon>
    </lineage>
</organism>
<dbReference type="RefSeq" id="WP_249995763.1">
    <property type="nucleotide sequence ID" value="NZ_CP116221.1"/>
</dbReference>
<gene>
    <name evidence="3" type="ORF">MUN68_006030</name>
</gene>
<feature type="chain" id="PRO_5046683493" evidence="1">
    <location>
        <begin position="24"/>
        <end position="272"/>
    </location>
</feature>
<protein>
    <submittedName>
        <fullName evidence="3">LysM peptidoglycan-binding domain-containing protein</fullName>
    </submittedName>
</protein>
<dbReference type="InterPro" id="IPR018392">
    <property type="entry name" value="LysM"/>
</dbReference>
<reference evidence="3 4" key="1">
    <citation type="submission" date="2023-01" db="EMBL/GenBank/DDBJ databases">
        <title>Psychroserpens ponticola sp. nov., isolated from seawater.</title>
        <authorList>
            <person name="Kristyanto S."/>
            <person name="Jung J."/>
            <person name="Kim J.M."/>
            <person name="Jeon C.O."/>
        </authorList>
    </citation>
    <scope>NUCLEOTIDE SEQUENCE [LARGE SCALE GENOMIC DNA]</scope>
    <source>
        <strain evidence="3 4">MSW6</strain>
    </source>
</reference>
<dbReference type="SMART" id="SM00257">
    <property type="entry name" value="LysM"/>
    <property type="match status" value="2"/>
</dbReference>
<dbReference type="Gene3D" id="3.10.350.10">
    <property type="entry name" value="LysM domain"/>
    <property type="match status" value="2"/>
</dbReference>
<accession>A0ABY7S3L8</accession>
<evidence type="ECO:0000256" key="1">
    <source>
        <dbReference type="SAM" id="SignalP"/>
    </source>
</evidence>
<keyword evidence="4" id="KW-1185">Reference proteome</keyword>
<evidence type="ECO:0000313" key="3">
    <source>
        <dbReference type="EMBL" id="WCO03046.1"/>
    </source>
</evidence>
<feature type="domain" description="LysM" evidence="2">
    <location>
        <begin position="165"/>
        <end position="208"/>
    </location>
</feature>
<dbReference type="SUPFAM" id="SSF54106">
    <property type="entry name" value="LysM domain"/>
    <property type="match status" value="2"/>
</dbReference>
<dbReference type="PROSITE" id="PS51782">
    <property type="entry name" value="LYSM"/>
    <property type="match status" value="2"/>
</dbReference>
<keyword evidence="1" id="KW-0732">Signal</keyword>
<proteinExistence type="predicted"/>
<dbReference type="Pfam" id="PF01476">
    <property type="entry name" value="LysM"/>
    <property type="match status" value="2"/>
</dbReference>
<dbReference type="InterPro" id="IPR036779">
    <property type="entry name" value="LysM_dom_sf"/>
</dbReference>
<evidence type="ECO:0000259" key="2">
    <source>
        <dbReference type="PROSITE" id="PS51782"/>
    </source>
</evidence>
<dbReference type="Proteomes" id="UP001202717">
    <property type="component" value="Chromosome"/>
</dbReference>
<dbReference type="PANTHER" id="PTHR33734">
    <property type="entry name" value="LYSM DOMAIN-CONTAINING GPI-ANCHORED PROTEIN 2"/>
    <property type="match status" value="1"/>
</dbReference>
<dbReference type="EMBL" id="CP116221">
    <property type="protein sequence ID" value="WCO03046.1"/>
    <property type="molecule type" value="Genomic_DNA"/>
</dbReference>
<dbReference type="CDD" id="cd00118">
    <property type="entry name" value="LysM"/>
    <property type="match status" value="2"/>
</dbReference>
<feature type="signal peptide" evidence="1">
    <location>
        <begin position="1"/>
        <end position="23"/>
    </location>
</feature>
<evidence type="ECO:0000313" key="4">
    <source>
        <dbReference type="Proteomes" id="UP001202717"/>
    </source>
</evidence>
<sequence length="272" mass="30155">MLKNFRLIAMVLVFAASNFGAFAQDTETNNYKDVLLDGKPARLNLVTGEITFTNGEIATSRIARKIKDSVLDNRTEIKTNLIKDMSGDALASKKVVLTDSTNVMIVDAGEGNSTISTETKISELSDNPSETNDYKITTELLTDNSFVSKPSVDKSKETIKTNTHDFHMVKKGETLYQLSKRYETSLGQLKIANNLETTLIKEGETLRVRNFEPLETESNDVWIVSKGDTLYNIAKQNNITVDDLKGINGLSSNLIKIGQKLHVNQNSTLSKK</sequence>